<protein>
    <submittedName>
        <fullName evidence="1">Uncharacterized protein</fullName>
    </submittedName>
</protein>
<sequence>MDKHTHIYMKTVQKAHMFNMLNYVFLFHECTFFSFCHTPTKTFFNDST</sequence>
<reference evidence="1" key="1">
    <citation type="submission" date="2018-02" db="EMBL/GenBank/DDBJ databases">
        <title>Rhizophora mucronata_Transcriptome.</title>
        <authorList>
            <person name="Meera S.P."/>
            <person name="Sreeshan A."/>
            <person name="Augustine A."/>
        </authorList>
    </citation>
    <scope>NUCLEOTIDE SEQUENCE</scope>
    <source>
        <tissue evidence="1">Leaf</tissue>
    </source>
</reference>
<name>A0A2P2P659_RHIMU</name>
<dbReference type="AlphaFoldDB" id="A0A2P2P659"/>
<evidence type="ECO:0000313" key="1">
    <source>
        <dbReference type="EMBL" id="MBX50143.1"/>
    </source>
</evidence>
<accession>A0A2P2P659</accession>
<dbReference type="EMBL" id="GGEC01069659">
    <property type="protein sequence ID" value="MBX50143.1"/>
    <property type="molecule type" value="Transcribed_RNA"/>
</dbReference>
<proteinExistence type="predicted"/>
<organism evidence="1">
    <name type="scientific">Rhizophora mucronata</name>
    <name type="common">Asiatic mangrove</name>
    <dbReference type="NCBI Taxonomy" id="61149"/>
    <lineage>
        <taxon>Eukaryota</taxon>
        <taxon>Viridiplantae</taxon>
        <taxon>Streptophyta</taxon>
        <taxon>Embryophyta</taxon>
        <taxon>Tracheophyta</taxon>
        <taxon>Spermatophyta</taxon>
        <taxon>Magnoliopsida</taxon>
        <taxon>eudicotyledons</taxon>
        <taxon>Gunneridae</taxon>
        <taxon>Pentapetalae</taxon>
        <taxon>rosids</taxon>
        <taxon>fabids</taxon>
        <taxon>Malpighiales</taxon>
        <taxon>Rhizophoraceae</taxon>
        <taxon>Rhizophora</taxon>
    </lineage>
</organism>